<dbReference type="SUPFAM" id="SSF55729">
    <property type="entry name" value="Acyl-CoA N-acyltransferases (Nat)"/>
    <property type="match status" value="1"/>
</dbReference>
<dbReference type="PANTHER" id="PTHR43415">
    <property type="entry name" value="SPERMIDINE N(1)-ACETYLTRANSFERASE"/>
    <property type="match status" value="1"/>
</dbReference>
<accession>A0A7M4DMX2</accession>
<dbReference type="PANTHER" id="PTHR43415:SF3">
    <property type="entry name" value="GNAT-FAMILY ACETYLTRANSFERASE"/>
    <property type="match status" value="1"/>
</dbReference>
<dbReference type="InterPro" id="IPR016181">
    <property type="entry name" value="Acyl_CoA_acyltransferase"/>
</dbReference>
<keyword evidence="3" id="KW-1185">Reference proteome</keyword>
<dbReference type="InterPro" id="IPR000182">
    <property type="entry name" value="GNAT_dom"/>
</dbReference>
<dbReference type="Gene3D" id="3.40.630.30">
    <property type="match status" value="1"/>
</dbReference>
<dbReference type="EC" id="2.3.1.57" evidence="2"/>
<dbReference type="AlphaFoldDB" id="A0A7M4DMX2"/>
<evidence type="ECO:0000313" key="3">
    <source>
        <dbReference type="Proteomes" id="UP000419743"/>
    </source>
</evidence>
<dbReference type="RefSeq" id="WP_156742173.1">
    <property type="nucleotide sequence ID" value="NZ_CACRYJ010000052.1"/>
</dbReference>
<dbReference type="PROSITE" id="PS51186">
    <property type="entry name" value="GNAT"/>
    <property type="match status" value="1"/>
</dbReference>
<protein>
    <submittedName>
        <fullName evidence="2">Spermidine N(1)-acetyltransferase</fullName>
        <ecNumber evidence="2">2.3.1.57</ecNumber>
    </submittedName>
</protein>
<dbReference type="Proteomes" id="UP000419743">
    <property type="component" value="Unassembled WGS sequence"/>
</dbReference>
<gene>
    <name evidence="2" type="primary">speG_2</name>
    <name evidence="2" type="ORF">HALOF300_03500</name>
</gene>
<dbReference type="GO" id="GO:0004145">
    <property type="term" value="F:diamine N-acetyltransferase activity"/>
    <property type="evidence" value="ECO:0007669"/>
    <property type="project" value="UniProtKB-EC"/>
</dbReference>
<evidence type="ECO:0000259" key="1">
    <source>
        <dbReference type="PROSITE" id="PS51186"/>
    </source>
</evidence>
<feature type="domain" description="N-acetyltransferase" evidence="1">
    <location>
        <begin position="16"/>
        <end position="178"/>
    </location>
</feature>
<name>A0A7M4DMX2_9MICO</name>
<organism evidence="2 3">
    <name type="scientific">Occultella aeris</name>
    <dbReference type="NCBI Taxonomy" id="2761496"/>
    <lineage>
        <taxon>Bacteria</taxon>
        <taxon>Bacillati</taxon>
        <taxon>Actinomycetota</taxon>
        <taxon>Actinomycetes</taxon>
        <taxon>Micrococcales</taxon>
        <taxon>Ruaniaceae</taxon>
        <taxon>Occultella</taxon>
    </lineage>
</organism>
<keyword evidence="2" id="KW-0808">Transferase</keyword>
<keyword evidence="2" id="KW-0012">Acyltransferase</keyword>
<dbReference type="Pfam" id="PF13302">
    <property type="entry name" value="Acetyltransf_3"/>
    <property type="match status" value="1"/>
</dbReference>
<sequence length="192" mass="21532">MPEVDWAVPTLPGEMVTLRPIEATDADDLWLGVSDPEARRQTGETDERTREEIAEWAATAAELDGRFDWAMCTEGRRMVGEIALERVDLTSRRADLRLLTNPGHRGRGYGREAIMLVLGFAFEAPEAGGLALHRVGLEVLSLNPRAAALYQSLGFVVEGRIREAYLDSERYYDSIRMGMLEDEYTGARASWR</sequence>
<reference evidence="2 3" key="1">
    <citation type="submission" date="2019-11" db="EMBL/GenBank/DDBJ databases">
        <authorList>
            <person name="Criscuolo A."/>
        </authorList>
    </citation>
    <scope>NUCLEOTIDE SEQUENCE [LARGE SCALE GENOMIC DNA]</scope>
    <source>
        <strain evidence="2">CIP111667</strain>
    </source>
</reference>
<proteinExistence type="predicted"/>
<dbReference type="EMBL" id="CACRYJ010000052">
    <property type="protein sequence ID" value="VZO38779.1"/>
    <property type="molecule type" value="Genomic_DNA"/>
</dbReference>
<comment type="caution">
    <text evidence="2">The sequence shown here is derived from an EMBL/GenBank/DDBJ whole genome shotgun (WGS) entry which is preliminary data.</text>
</comment>
<evidence type="ECO:0000313" key="2">
    <source>
        <dbReference type="EMBL" id="VZO38779.1"/>
    </source>
</evidence>